<feature type="compositionally biased region" description="Basic and acidic residues" evidence="1">
    <location>
        <begin position="103"/>
        <end position="119"/>
    </location>
</feature>
<sequence>MSEVRGRKQSRLTERCRCSCRERSMQQTYEALSCEVARLHGELKHQTGLIRKLRPLVGETRQGLEESQSHEEKRLEELKETQHLERPNIWSQASCSAPKHRRELQGSEDHETANEDKNIQDQNQDQNQDQDQDQNQNQDPDRPPAPLR</sequence>
<feature type="compositionally biased region" description="Basic and acidic residues" evidence="1">
    <location>
        <begin position="62"/>
        <end position="86"/>
    </location>
</feature>
<dbReference type="Proteomes" id="UP000314294">
    <property type="component" value="Unassembled WGS sequence"/>
</dbReference>
<feature type="compositionally biased region" description="Low complexity" evidence="1">
    <location>
        <begin position="120"/>
        <end position="138"/>
    </location>
</feature>
<protein>
    <submittedName>
        <fullName evidence="2">Uncharacterized protein</fullName>
    </submittedName>
</protein>
<keyword evidence="3" id="KW-1185">Reference proteome</keyword>
<name>A0A4Z2F1Y3_9TELE</name>
<dbReference type="EMBL" id="SRLO01001872">
    <property type="protein sequence ID" value="TNN34890.1"/>
    <property type="molecule type" value="Genomic_DNA"/>
</dbReference>
<proteinExistence type="predicted"/>
<feature type="region of interest" description="Disordered" evidence="1">
    <location>
        <begin position="61"/>
        <end position="148"/>
    </location>
</feature>
<dbReference type="AlphaFoldDB" id="A0A4Z2F1Y3"/>
<evidence type="ECO:0000313" key="2">
    <source>
        <dbReference type="EMBL" id="TNN34890.1"/>
    </source>
</evidence>
<reference evidence="2 3" key="1">
    <citation type="submission" date="2019-03" db="EMBL/GenBank/DDBJ databases">
        <title>First draft genome of Liparis tanakae, snailfish: a comprehensive survey of snailfish specific genes.</title>
        <authorList>
            <person name="Kim W."/>
            <person name="Song I."/>
            <person name="Jeong J.-H."/>
            <person name="Kim D."/>
            <person name="Kim S."/>
            <person name="Ryu S."/>
            <person name="Song J.Y."/>
            <person name="Lee S.K."/>
        </authorList>
    </citation>
    <scope>NUCLEOTIDE SEQUENCE [LARGE SCALE GENOMIC DNA]</scope>
    <source>
        <tissue evidence="2">Muscle</tissue>
    </source>
</reference>
<evidence type="ECO:0000256" key="1">
    <source>
        <dbReference type="SAM" id="MobiDB-lite"/>
    </source>
</evidence>
<accession>A0A4Z2F1Y3</accession>
<evidence type="ECO:0000313" key="3">
    <source>
        <dbReference type="Proteomes" id="UP000314294"/>
    </source>
</evidence>
<organism evidence="2 3">
    <name type="scientific">Liparis tanakae</name>
    <name type="common">Tanaka's snailfish</name>
    <dbReference type="NCBI Taxonomy" id="230148"/>
    <lineage>
        <taxon>Eukaryota</taxon>
        <taxon>Metazoa</taxon>
        <taxon>Chordata</taxon>
        <taxon>Craniata</taxon>
        <taxon>Vertebrata</taxon>
        <taxon>Euteleostomi</taxon>
        <taxon>Actinopterygii</taxon>
        <taxon>Neopterygii</taxon>
        <taxon>Teleostei</taxon>
        <taxon>Neoteleostei</taxon>
        <taxon>Acanthomorphata</taxon>
        <taxon>Eupercaria</taxon>
        <taxon>Perciformes</taxon>
        <taxon>Cottioidei</taxon>
        <taxon>Cottales</taxon>
        <taxon>Liparidae</taxon>
        <taxon>Liparis</taxon>
    </lineage>
</organism>
<dbReference type="OrthoDB" id="8744179at2759"/>
<comment type="caution">
    <text evidence="2">The sequence shown here is derived from an EMBL/GenBank/DDBJ whole genome shotgun (WGS) entry which is preliminary data.</text>
</comment>
<gene>
    <name evidence="2" type="ORF">EYF80_054951</name>
</gene>